<keyword evidence="1" id="KW-1133">Transmembrane helix</keyword>
<keyword evidence="1" id="KW-0812">Transmembrane</keyword>
<dbReference type="InterPro" id="IPR011330">
    <property type="entry name" value="Glyco_hydro/deAcase_b/a-brl"/>
</dbReference>
<dbReference type="GO" id="GO:0005975">
    <property type="term" value="P:carbohydrate metabolic process"/>
    <property type="evidence" value="ECO:0007669"/>
    <property type="project" value="InterPro"/>
</dbReference>
<feature type="transmembrane region" description="Helical" evidence="1">
    <location>
        <begin position="7"/>
        <end position="24"/>
    </location>
</feature>
<proteinExistence type="predicted"/>
<protein>
    <submittedName>
        <fullName evidence="2">Divergent polysaccharide deacetylase family protein</fullName>
    </submittedName>
</protein>
<evidence type="ECO:0000313" key="3">
    <source>
        <dbReference type="Proteomes" id="UP000837675"/>
    </source>
</evidence>
<keyword evidence="1" id="KW-0472">Membrane</keyword>
<dbReference type="CDD" id="cd10936">
    <property type="entry name" value="CE4_DAC2"/>
    <property type="match status" value="1"/>
</dbReference>
<dbReference type="InterPro" id="IPR006837">
    <property type="entry name" value="Divergent_DAC"/>
</dbReference>
<feature type="non-terminal residue" evidence="2">
    <location>
        <position position="1"/>
    </location>
</feature>
<comment type="caution">
    <text evidence="2">The sequence shown here is derived from an EMBL/GenBank/DDBJ whole genome shotgun (WGS) entry which is preliminary data.</text>
</comment>
<sequence length="351" mass="40185">VIIAFDLFLVLVIVIRRILFRTAMENLDLKKVDRHLNHEDYDKLHIYIFWCFIIVFIVAGVFLFFNDTKEKTEDKSPISILSPAIVPSTNEVSNDYEGEAINTVQEKNNIEPAISLVIANLGLNKKSDEWVYNLPKEVVLGFSPYADEVSGLIDEADRRGYETILHIPMQPANYPFVNLGPYCLLDSFDDKGNISRTDAVLAKSSKIKGVYTNPDEVFTESENDLKTFLNELNFKSIGRSKFLFLYHDEKVIKQIDSYAKSLGLPRVVAEKIDISVSYDVDLKELKKNFQYAESIAKSRGGAIILIYSDTNYTDHVFEWLSKLSKNGIKLIPIDTLFKRSRDHDHKEEILL</sequence>
<evidence type="ECO:0000313" key="2">
    <source>
        <dbReference type="EMBL" id="CAG7588622.1"/>
    </source>
</evidence>
<keyword evidence="3" id="KW-1185">Reference proteome</keyword>
<dbReference type="AlphaFoldDB" id="A0A8S4C000"/>
<dbReference type="Gene3D" id="3.20.20.370">
    <property type="entry name" value="Glycoside hydrolase/deacetylase"/>
    <property type="match status" value="1"/>
</dbReference>
<dbReference type="Pfam" id="PF04748">
    <property type="entry name" value="Polysacc_deac_2"/>
    <property type="match status" value="1"/>
</dbReference>
<reference evidence="2" key="1">
    <citation type="submission" date="2021-06" db="EMBL/GenBank/DDBJ databases">
        <authorList>
            <person name="Nardi T."/>
            <person name="Nardi T."/>
        </authorList>
    </citation>
    <scope>NUCLEOTIDE SEQUENCE</scope>
</reference>
<dbReference type="PANTHER" id="PTHR30105:SF2">
    <property type="entry name" value="DIVERGENT POLYSACCHARIDE DEACETYLASE SUPERFAMILY"/>
    <property type="match status" value="1"/>
</dbReference>
<accession>A0A8S4C000</accession>
<dbReference type="PANTHER" id="PTHR30105">
    <property type="entry name" value="UNCHARACTERIZED YIBQ-RELATED"/>
    <property type="match status" value="1"/>
</dbReference>
<feature type="transmembrane region" description="Helical" evidence="1">
    <location>
        <begin position="44"/>
        <end position="65"/>
    </location>
</feature>
<dbReference type="EMBL" id="CAJVAF010000006">
    <property type="protein sequence ID" value="CAG7588622.1"/>
    <property type="molecule type" value="Genomic_DNA"/>
</dbReference>
<evidence type="ECO:0000256" key="1">
    <source>
        <dbReference type="SAM" id="Phobius"/>
    </source>
</evidence>
<organism evidence="2 3">
    <name type="scientific">Hyalomma marginatum</name>
    <dbReference type="NCBI Taxonomy" id="34627"/>
    <lineage>
        <taxon>Eukaryota</taxon>
        <taxon>Metazoa</taxon>
        <taxon>Ecdysozoa</taxon>
        <taxon>Arthropoda</taxon>
        <taxon>Chelicerata</taxon>
        <taxon>Arachnida</taxon>
        <taxon>Acari</taxon>
        <taxon>Parasitiformes</taxon>
        <taxon>Ixodida</taxon>
        <taxon>Ixodoidea</taxon>
        <taxon>Ixodidae</taxon>
        <taxon>Hyalomminae</taxon>
        <taxon>Hyalomma</taxon>
    </lineage>
</organism>
<name>A0A8S4C000_9ACAR</name>
<gene>
    <name evidence="2" type="ORF">MHYMCMPASI_00018</name>
</gene>
<dbReference type="Proteomes" id="UP000837675">
    <property type="component" value="Unassembled WGS sequence"/>
</dbReference>
<dbReference type="SUPFAM" id="SSF88713">
    <property type="entry name" value="Glycoside hydrolase/deacetylase"/>
    <property type="match status" value="1"/>
</dbReference>